<dbReference type="EMBL" id="CM018047">
    <property type="protein sequence ID" value="KAA8522816.1"/>
    <property type="molecule type" value="Genomic_DNA"/>
</dbReference>
<accession>A0A5J4ZYA5</accession>
<keyword evidence="1" id="KW-0812">Transmembrane</keyword>
<reference evidence="2 3" key="1">
    <citation type="submission" date="2019-09" db="EMBL/GenBank/DDBJ databases">
        <title>A chromosome-level genome assembly of the Chinese tupelo Nyssa sinensis.</title>
        <authorList>
            <person name="Yang X."/>
            <person name="Kang M."/>
            <person name="Yang Y."/>
            <person name="Xiong H."/>
            <person name="Wang M."/>
            <person name="Zhang Z."/>
            <person name="Wang Z."/>
            <person name="Wu H."/>
            <person name="Ma T."/>
            <person name="Liu J."/>
            <person name="Xi Z."/>
        </authorList>
    </citation>
    <scope>NUCLEOTIDE SEQUENCE [LARGE SCALE GENOMIC DNA]</scope>
    <source>
        <strain evidence="2">J267</strain>
        <tissue evidence="2">Leaf</tissue>
    </source>
</reference>
<evidence type="ECO:0000256" key="1">
    <source>
        <dbReference type="SAM" id="Phobius"/>
    </source>
</evidence>
<feature type="transmembrane region" description="Helical" evidence="1">
    <location>
        <begin position="54"/>
        <end position="77"/>
    </location>
</feature>
<keyword evidence="1" id="KW-1133">Transmembrane helix</keyword>
<keyword evidence="1" id="KW-0472">Membrane</keyword>
<evidence type="ECO:0000313" key="3">
    <source>
        <dbReference type="Proteomes" id="UP000325577"/>
    </source>
</evidence>
<keyword evidence="3" id="KW-1185">Reference proteome</keyword>
<gene>
    <name evidence="2" type="ORF">F0562_009239</name>
</gene>
<sequence length="78" mass="8387">MAIKLDDVEMMLKGVVQTTSEVEPKKWPSVIGSAGIKNSCWSTGEKTMQKNTTALGTSCNSCSTMVILLQIIVPLLLS</sequence>
<proteinExistence type="predicted"/>
<protein>
    <submittedName>
        <fullName evidence="2">Uncharacterized protein</fullName>
    </submittedName>
</protein>
<dbReference type="AlphaFoldDB" id="A0A5J4ZYA5"/>
<name>A0A5J4ZYA5_9ASTE</name>
<dbReference type="Proteomes" id="UP000325577">
    <property type="component" value="Linkage Group LG4"/>
</dbReference>
<evidence type="ECO:0000313" key="2">
    <source>
        <dbReference type="EMBL" id="KAA8522816.1"/>
    </source>
</evidence>
<organism evidence="2 3">
    <name type="scientific">Nyssa sinensis</name>
    <dbReference type="NCBI Taxonomy" id="561372"/>
    <lineage>
        <taxon>Eukaryota</taxon>
        <taxon>Viridiplantae</taxon>
        <taxon>Streptophyta</taxon>
        <taxon>Embryophyta</taxon>
        <taxon>Tracheophyta</taxon>
        <taxon>Spermatophyta</taxon>
        <taxon>Magnoliopsida</taxon>
        <taxon>eudicotyledons</taxon>
        <taxon>Gunneridae</taxon>
        <taxon>Pentapetalae</taxon>
        <taxon>asterids</taxon>
        <taxon>Cornales</taxon>
        <taxon>Nyssaceae</taxon>
        <taxon>Nyssa</taxon>
    </lineage>
</organism>